<name>A0AAN8F1R3_9EURO</name>
<accession>A0AAN8F1R3</accession>
<proteinExistence type="predicted"/>
<dbReference type="EMBL" id="JAKLMC020000033">
    <property type="protein sequence ID" value="KAK5949706.1"/>
    <property type="molecule type" value="Genomic_DNA"/>
</dbReference>
<feature type="signal peptide" evidence="1">
    <location>
        <begin position="1"/>
        <end position="23"/>
    </location>
</feature>
<evidence type="ECO:0000313" key="3">
    <source>
        <dbReference type="Proteomes" id="UP001316803"/>
    </source>
</evidence>
<evidence type="ECO:0000256" key="1">
    <source>
        <dbReference type="SAM" id="SignalP"/>
    </source>
</evidence>
<gene>
    <name evidence="2" type="ORF">OHC33_009303</name>
</gene>
<comment type="caution">
    <text evidence="2">The sequence shown here is derived from an EMBL/GenBank/DDBJ whole genome shotgun (WGS) entry which is preliminary data.</text>
</comment>
<feature type="chain" id="PRO_5042893553" evidence="1">
    <location>
        <begin position="24"/>
        <end position="222"/>
    </location>
</feature>
<keyword evidence="1" id="KW-0732">Signal</keyword>
<keyword evidence="3" id="KW-1185">Reference proteome</keyword>
<sequence>MWSLSTRLLSLTALTILATTALAQQNATEETGKLCSLQLHTRTGLIQRTNDWELVPSTNTTLWPAAQIYLTTEESSRMYGSDGGRCGFDPHLRCANISDFDSTKHGFYIAENGSLNFANRTVFWQCPNNDSADEQMNNAAPYLYPPIDSIKKIKLPENCTAVNLTASRCEVDQGSEFTVTPSSILTTASLTGGIGSGLVQMRTNGFFVEFIVGLVGMLLTWL</sequence>
<reference evidence="2 3" key="1">
    <citation type="submission" date="2022-12" db="EMBL/GenBank/DDBJ databases">
        <title>Genomic features and morphological characterization of a novel Knufia sp. strain isolated from spacecraft assembly facility.</title>
        <authorList>
            <person name="Teixeira M."/>
            <person name="Chander A.M."/>
            <person name="Stajich J.E."/>
            <person name="Venkateswaran K."/>
        </authorList>
    </citation>
    <scope>NUCLEOTIDE SEQUENCE [LARGE SCALE GENOMIC DNA]</scope>
    <source>
        <strain evidence="2 3">FJI-L2-BK-P2</strain>
    </source>
</reference>
<evidence type="ECO:0000313" key="2">
    <source>
        <dbReference type="EMBL" id="KAK5949706.1"/>
    </source>
</evidence>
<protein>
    <submittedName>
        <fullName evidence="2">Uncharacterized protein</fullName>
    </submittedName>
</protein>
<organism evidence="2 3">
    <name type="scientific">Knufia fluminis</name>
    <dbReference type="NCBI Taxonomy" id="191047"/>
    <lineage>
        <taxon>Eukaryota</taxon>
        <taxon>Fungi</taxon>
        <taxon>Dikarya</taxon>
        <taxon>Ascomycota</taxon>
        <taxon>Pezizomycotina</taxon>
        <taxon>Eurotiomycetes</taxon>
        <taxon>Chaetothyriomycetidae</taxon>
        <taxon>Chaetothyriales</taxon>
        <taxon>Trichomeriaceae</taxon>
        <taxon>Knufia</taxon>
    </lineage>
</organism>
<dbReference type="Proteomes" id="UP001316803">
    <property type="component" value="Unassembled WGS sequence"/>
</dbReference>
<dbReference type="AlphaFoldDB" id="A0AAN8F1R3"/>